<sequence length="372" mass="41358">MLLEASCGNLERCFRLLDAALECNLLLDGASFGILAGACRRQQVHQAPLLERFVRCYRRSPAMAGLAQAPAPHFEDLPPVQAGHSYAKELMLLQHVRTSASRNASAVCRAMEQFGREKLPSSSKWLKIAGGPKAELLSSAVASSPKGLALELGTYCGFSALHLSCHRKVVTVEADLGHALIAEKVIAFAGMSQEVEVIVGHTEDTLPWLMQHLAAKEPGEPLIGFVFMDQRGSRYQSDLEILKCSKLLMDQAVIVADNVLKPGAPKFLWALSNDPAFRTEVIELEEYAMENVRDWMTISTYCQPAGPDRAFECTLLPKQIQTLEWRAEMMRNRSHRPQHGGSGVDHRHFRPKRQGDQVIHIRNTPQLYNLVL</sequence>
<keyword evidence="2" id="KW-0489">Methyltransferase</keyword>
<dbReference type="Gene3D" id="3.40.50.150">
    <property type="entry name" value="Vaccinia Virus protein VP39"/>
    <property type="match status" value="1"/>
</dbReference>
<dbReference type="PROSITE" id="PS51682">
    <property type="entry name" value="SAM_OMT_I"/>
    <property type="match status" value="1"/>
</dbReference>
<keyword evidence="9" id="KW-1185">Reference proteome</keyword>
<dbReference type="Pfam" id="PF01596">
    <property type="entry name" value="Methyltransf_3"/>
    <property type="match status" value="1"/>
</dbReference>
<evidence type="ECO:0000256" key="2">
    <source>
        <dbReference type="ARBA" id="ARBA00022603"/>
    </source>
</evidence>
<dbReference type="EMBL" id="CAXAMM010042395">
    <property type="protein sequence ID" value="CAK9104607.1"/>
    <property type="molecule type" value="Genomic_DNA"/>
</dbReference>
<reference evidence="8 9" key="1">
    <citation type="submission" date="2024-02" db="EMBL/GenBank/DDBJ databases">
        <authorList>
            <person name="Chen Y."/>
            <person name="Shah S."/>
            <person name="Dougan E. K."/>
            <person name="Thang M."/>
            <person name="Chan C."/>
        </authorList>
    </citation>
    <scope>NUCLEOTIDE SEQUENCE [LARGE SCALE GENOMIC DNA]</scope>
</reference>
<organism evidence="8 9">
    <name type="scientific">Durusdinium trenchii</name>
    <dbReference type="NCBI Taxonomy" id="1381693"/>
    <lineage>
        <taxon>Eukaryota</taxon>
        <taxon>Sar</taxon>
        <taxon>Alveolata</taxon>
        <taxon>Dinophyceae</taxon>
        <taxon>Suessiales</taxon>
        <taxon>Symbiodiniaceae</taxon>
        <taxon>Durusdinium</taxon>
    </lineage>
</organism>
<gene>
    <name evidence="8" type="ORF">SCF082_LOCUS48801</name>
</gene>
<dbReference type="SUPFAM" id="SSF53335">
    <property type="entry name" value="S-adenosyl-L-methionine-dependent methyltransferases"/>
    <property type="match status" value="1"/>
</dbReference>
<dbReference type="PANTHER" id="PTHR43836">
    <property type="entry name" value="CATECHOL O-METHYLTRANSFERASE 1-RELATED"/>
    <property type="match status" value="1"/>
</dbReference>
<evidence type="ECO:0000256" key="3">
    <source>
        <dbReference type="ARBA" id="ARBA00022679"/>
    </source>
</evidence>
<name>A0ABP0RVD9_9DINO</name>
<evidence type="ECO:0000256" key="5">
    <source>
        <dbReference type="ARBA" id="ARBA00022939"/>
    </source>
</evidence>
<proteinExistence type="inferred from homology"/>
<protein>
    <recommendedName>
        <fullName evidence="1">catechol O-methyltransferase</fullName>
        <ecNumber evidence="1">2.1.1.6</ecNumber>
    </recommendedName>
</protein>
<evidence type="ECO:0000256" key="4">
    <source>
        <dbReference type="ARBA" id="ARBA00022691"/>
    </source>
</evidence>
<feature type="region of interest" description="Disordered" evidence="7">
    <location>
        <begin position="334"/>
        <end position="356"/>
    </location>
</feature>
<evidence type="ECO:0000313" key="9">
    <source>
        <dbReference type="Proteomes" id="UP001642464"/>
    </source>
</evidence>
<evidence type="ECO:0000256" key="1">
    <source>
        <dbReference type="ARBA" id="ARBA00012880"/>
    </source>
</evidence>
<accession>A0ABP0RVD9</accession>
<dbReference type="InterPro" id="IPR029063">
    <property type="entry name" value="SAM-dependent_MTases_sf"/>
</dbReference>
<dbReference type="EC" id="2.1.1.6" evidence="1"/>
<keyword evidence="5" id="KW-0128">Catecholamine metabolism</keyword>
<comment type="similarity">
    <text evidence="6">Belongs to the class I-like SAM-binding methyltransferase superfamily. Cation-dependent O-methyltransferase family.</text>
</comment>
<keyword evidence="4" id="KW-0949">S-adenosyl-L-methionine</keyword>
<dbReference type="PANTHER" id="PTHR43836:SF2">
    <property type="entry name" value="CATECHOL O-METHYLTRANSFERASE 1-RELATED"/>
    <property type="match status" value="1"/>
</dbReference>
<evidence type="ECO:0000256" key="6">
    <source>
        <dbReference type="ARBA" id="ARBA00023453"/>
    </source>
</evidence>
<comment type="caution">
    <text evidence="8">The sequence shown here is derived from an EMBL/GenBank/DDBJ whole genome shotgun (WGS) entry which is preliminary data.</text>
</comment>
<evidence type="ECO:0000313" key="8">
    <source>
        <dbReference type="EMBL" id="CAK9104607.1"/>
    </source>
</evidence>
<dbReference type="InterPro" id="IPR002935">
    <property type="entry name" value="SAM_O-MeTrfase"/>
</dbReference>
<dbReference type="Proteomes" id="UP001642464">
    <property type="component" value="Unassembled WGS sequence"/>
</dbReference>
<evidence type="ECO:0000256" key="7">
    <source>
        <dbReference type="SAM" id="MobiDB-lite"/>
    </source>
</evidence>
<keyword evidence="3" id="KW-0808">Transferase</keyword>